<dbReference type="OrthoDB" id="9758917at2"/>
<feature type="compositionally biased region" description="Pro residues" evidence="3">
    <location>
        <begin position="359"/>
        <end position="372"/>
    </location>
</feature>
<organism evidence="6 7">
    <name type="scientific">Acidiphilium rubrum</name>
    <dbReference type="NCBI Taxonomy" id="526"/>
    <lineage>
        <taxon>Bacteria</taxon>
        <taxon>Pseudomonadati</taxon>
        <taxon>Pseudomonadota</taxon>
        <taxon>Alphaproteobacteria</taxon>
        <taxon>Acetobacterales</taxon>
        <taxon>Acidocellaceae</taxon>
        <taxon>Acidiphilium</taxon>
    </lineage>
</organism>
<dbReference type="PRINTS" id="PR00834">
    <property type="entry name" value="PROTEASES2C"/>
</dbReference>
<evidence type="ECO:0000256" key="4">
    <source>
        <dbReference type="SAM" id="SignalP"/>
    </source>
</evidence>
<feature type="domain" description="PDZ" evidence="5">
    <location>
        <begin position="266"/>
        <end position="347"/>
    </location>
</feature>
<gene>
    <name evidence="6" type="ORF">SAMN05421828_103127</name>
</gene>
<dbReference type="RefSeq" id="WP_051657169.1">
    <property type="nucleotide sequence ID" value="NZ_FTNE01000003.1"/>
</dbReference>
<dbReference type="PANTHER" id="PTHR43343">
    <property type="entry name" value="PEPTIDASE S12"/>
    <property type="match status" value="1"/>
</dbReference>
<dbReference type="InterPro" id="IPR009003">
    <property type="entry name" value="Peptidase_S1_PA"/>
</dbReference>
<reference evidence="6 7" key="1">
    <citation type="submission" date="2017-01" db="EMBL/GenBank/DDBJ databases">
        <authorList>
            <person name="Varghese N."/>
            <person name="Submissions S."/>
        </authorList>
    </citation>
    <scope>NUCLEOTIDE SEQUENCE [LARGE SCALE GENOMIC DNA]</scope>
    <source>
        <strain evidence="6 7">ATCC 35905</strain>
    </source>
</reference>
<keyword evidence="7" id="KW-1185">Reference proteome</keyword>
<dbReference type="Gene3D" id="2.30.42.10">
    <property type="match status" value="2"/>
</dbReference>
<evidence type="ECO:0000313" key="6">
    <source>
        <dbReference type="EMBL" id="SIQ30044.1"/>
    </source>
</evidence>
<feature type="domain" description="PDZ" evidence="5">
    <location>
        <begin position="384"/>
        <end position="453"/>
    </location>
</feature>
<accession>A0A8G2CIL0</accession>
<proteinExistence type="predicted"/>
<feature type="region of interest" description="Disordered" evidence="3">
    <location>
        <begin position="358"/>
        <end position="377"/>
    </location>
</feature>
<feature type="chain" id="PRO_5034840087" evidence="4">
    <location>
        <begin position="26"/>
        <end position="469"/>
    </location>
</feature>
<evidence type="ECO:0000256" key="3">
    <source>
        <dbReference type="SAM" id="MobiDB-lite"/>
    </source>
</evidence>
<dbReference type="Pfam" id="PF13365">
    <property type="entry name" value="Trypsin_2"/>
    <property type="match status" value="1"/>
</dbReference>
<dbReference type="InterPro" id="IPR051201">
    <property type="entry name" value="Chloro_Bact_Ser_Proteases"/>
</dbReference>
<dbReference type="SUPFAM" id="SSF50494">
    <property type="entry name" value="Trypsin-like serine proteases"/>
    <property type="match status" value="1"/>
</dbReference>
<evidence type="ECO:0000259" key="5">
    <source>
        <dbReference type="SMART" id="SM00228"/>
    </source>
</evidence>
<dbReference type="SUPFAM" id="SSF50156">
    <property type="entry name" value="PDZ domain-like"/>
    <property type="match status" value="2"/>
</dbReference>
<protein>
    <submittedName>
        <fullName evidence="6">Serine protease Do/2-alkenal reductase</fullName>
    </submittedName>
</protein>
<dbReference type="PANTHER" id="PTHR43343:SF3">
    <property type="entry name" value="PROTEASE DO-LIKE 8, CHLOROPLASTIC"/>
    <property type="match status" value="1"/>
</dbReference>
<dbReference type="InterPro" id="IPR036034">
    <property type="entry name" value="PDZ_sf"/>
</dbReference>
<dbReference type="GO" id="GO:0004252">
    <property type="term" value="F:serine-type endopeptidase activity"/>
    <property type="evidence" value="ECO:0007669"/>
    <property type="project" value="InterPro"/>
</dbReference>
<keyword evidence="2" id="KW-0378">Hydrolase</keyword>
<dbReference type="AlphaFoldDB" id="A0A8G2CIL0"/>
<keyword evidence="1 6" id="KW-0645">Protease</keyword>
<dbReference type="EMBL" id="FTNE01000003">
    <property type="protein sequence ID" value="SIQ30044.1"/>
    <property type="molecule type" value="Genomic_DNA"/>
</dbReference>
<feature type="signal peptide" evidence="4">
    <location>
        <begin position="1"/>
        <end position="25"/>
    </location>
</feature>
<dbReference type="Proteomes" id="UP000186308">
    <property type="component" value="Unassembled WGS sequence"/>
</dbReference>
<evidence type="ECO:0000256" key="1">
    <source>
        <dbReference type="ARBA" id="ARBA00022670"/>
    </source>
</evidence>
<name>A0A8G2CIL0_ACIRU</name>
<sequence length="469" mass="47581">MTLCKTLPVLTLAALGLAIAAPAHAAPAPPAIAKLARAALPAVVDVESIDPMKAKPGSGAASKPGDGGFHKTATDKADSHSLIVPPRAEQALGTGFFISPDGYIVTNHHVIAGASEIKVTLHDGRIFTAKLVGADKKADLAVLKIDTGKPDPYLTFGDSGKLELGDWVVAIGNPFGLGFSVSAGVVSALHRDIGSGPFDNFIQTDAAINRGNSGGPMLDAAGHVVGVDSAIYSPSGGSVGIGFAIPSSMVKPVALALIAHGSMTRGWAGLRVEHLSADMQHAWHLKTTDGVVVGGVVAHGPSAGKLAPADVITRVNGNPIDTVHAFKVALAEIPVGQTAQLRYRHDGDVHDATITIAVPPKPAAPGAKPKPAPATTAPKPDMISALGIGVMTHPGAQGVIVVSVDKNGAAAHAGLQADTLIEAVGPDFVTSPKALNDKLARKHAVALLVDGPDGTSWISVPLDHEATTH</sequence>
<dbReference type="SMART" id="SM00228">
    <property type="entry name" value="PDZ"/>
    <property type="match status" value="2"/>
</dbReference>
<keyword evidence="4" id="KW-0732">Signal</keyword>
<dbReference type="InterPro" id="IPR001940">
    <property type="entry name" value="Peptidase_S1C"/>
</dbReference>
<dbReference type="Pfam" id="PF13180">
    <property type="entry name" value="PDZ_2"/>
    <property type="match status" value="1"/>
</dbReference>
<evidence type="ECO:0000313" key="7">
    <source>
        <dbReference type="Proteomes" id="UP000186308"/>
    </source>
</evidence>
<dbReference type="Gene3D" id="2.40.10.120">
    <property type="match status" value="1"/>
</dbReference>
<comment type="caution">
    <text evidence="6">The sequence shown here is derived from an EMBL/GenBank/DDBJ whole genome shotgun (WGS) entry which is preliminary data.</text>
</comment>
<evidence type="ECO:0000256" key="2">
    <source>
        <dbReference type="ARBA" id="ARBA00022801"/>
    </source>
</evidence>
<dbReference type="GO" id="GO:0006508">
    <property type="term" value="P:proteolysis"/>
    <property type="evidence" value="ECO:0007669"/>
    <property type="project" value="UniProtKB-KW"/>
</dbReference>
<dbReference type="InterPro" id="IPR001478">
    <property type="entry name" value="PDZ"/>
</dbReference>